<dbReference type="InterPro" id="IPR036397">
    <property type="entry name" value="RNaseH_sf"/>
</dbReference>
<dbReference type="EMBL" id="BSXT01006730">
    <property type="protein sequence ID" value="GMF62928.1"/>
    <property type="molecule type" value="Genomic_DNA"/>
</dbReference>
<protein>
    <submittedName>
        <fullName evidence="1">Unnamed protein product</fullName>
    </submittedName>
</protein>
<gene>
    <name evidence="1" type="ORF">Pfra01_002746100</name>
</gene>
<dbReference type="OrthoDB" id="111324at2759"/>
<evidence type="ECO:0000313" key="2">
    <source>
        <dbReference type="Proteomes" id="UP001165121"/>
    </source>
</evidence>
<sequence length="145" mass="15821">MILFGRVTFEPLILTLGLHNYIGGHVCKEKSVNGSEAVRGAVVGNETTRSYTTFEEYSGRRGCRPMGARCSGAFPLSDGGERYVIAAVEYVTGYAVATVVKQHTAPQVAAFLMKEVVLRFGPFREILTDGPELTGQVIDELEMML</sequence>
<dbReference type="Gene3D" id="3.30.420.10">
    <property type="entry name" value="Ribonuclease H-like superfamily/Ribonuclease H"/>
    <property type="match status" value="1"/>
</dbReference>
<name>A0A9W7D7B1_9STRA</name>
<proteinExistence type="predicted"/>
<keyword evidence="2" id="KW-1185">Reference proteome</keyword>
<evidence type="ECO:0000313" key="1">
    <source>
        <dbReference type="EMBL" id="GMF62928.1"/>
    </source>
</evidence>
<dbReference type="SUPFAM" id="SSF53098">
    <property type="entry name" value="Ribonuclease H-like"/>
    <property type="match status" value="1"/>
</dbReference>
<comment type="caution">
    <text evidence="1">The sequence shown here is derived from an EMBL/GenBank/DDBJ whole genome shotgun (WGS) entry which is preliminary data.</text>
</comment>
<dbReference type="Proteomes" id="UP001165121">
    <property type="component" value="Unassembled WGS sequence"/>
</dbReference>
<dbReference type="GO" id="GO:0003676">
    <property type="term" value="F:nucleic acid binding"/>
    <property type="evidence" value="ECO:0007669"/>
    <property type="project" value="InterPro"/>
</dbReference>
<dbReference type="AlphaFoldDB" id="A0A9W7D7B1"/>
<dbReference type="InterPro" id="IPR012337">
    <property type="entry name" value="RNaseH-like_sf"/>
</dbReference>
<reference evidence="1" key="1">
    <citation type="submission" date="2023-04" db="EMBL/GenBank/DDBJ databases">
        <title>Phytophthora fragariaefolia NBRC 109709.</title>
        <authorList>
            <person name="Ichikawa N."/>
            <person name="Sato H."/>
            <person name="Tonouchi N."/>
        </authorList>
    </citation>
    <scope>NUCLEOTIDE SEQUENCE</scope>
    <source>
        <strain evidence="1">NBRC 109709</strain>
    </source>
</reference>
<accession>A0A9W7D7B1</accession>
<organism evidence="1 2">
    <name type="scientific">Phytophthora fragariaefolia</name>
    <dbReference type="NCBI Taxonomy" id="1490495"/>
    <lineage>
        <taxon>Eukaryota</taxon>
        <taxon>Sar</taxon>
        <taxon>Stramenopiles</taxon>
        <taxon>Oomycota</taxon>
        <taxon>Peronosporomycetes</taxon>
        <taxon>Peronosporales</taxon>
        <taxon>Peronosporaceae</taxon>
        <taxon>Phytophthora</taxon>
    </lineage>
</organism>